<reference evidence="2" key="1">
    <citation type="journal article" date="2020" name="bioRxiv">
        <title>Comparative genomics of Chlamydomonas.</title>
        <authorList>
            <person name="Craig R.J."/>
            <person name="Hasan A.R."/>
            <person name="Ness R.W."/>
            <person name="Keightley P.D."/>
        </authorList>
    </citation>
    <scope>NUCLEOTIDE SEQUENCE</scope>
    <source>
        <strain evidence="2">CCAP 11/70</strain>
    </source>
</reference>
<proteinExistence type="predicted"/>
<evidence type="ECO:0000313" key="2">
    <source>
        <dbReference type="EMBL" id="KAG2500190.1"/>
    </source>
</evidence>
<dbReference type="AlphaFoldDB" id="A0A835YC31"/>
<accession>A0A835YC31</accession>
<feature type="region of interest" description="Disordered" evidence="1">
    <location>
        <begin position="1"/>
        <end position="34"/>
    </location>
</feature>
<evidence type="ECO:0000313" key="3">
    <source>
        <dbReference type="Proteomes" id="UP000612055"/>
    </source>
</evidence>
<keyword evidence="3" id="KW-1185">Reference proteome</keyword>
<name>A0A835YC31_9CHLO</name>
<organism evidence="2 3">
    <name type="scientific">Edaphochlamys debaryana</name>
    <dbReference type="NCBI Taxonomy" id="47281"/>
    <lineage>
        <taxon>Eukaryota</taxon>
        <taxon>Viridiplantae</taxon>
        <taxon>Chlorophyta</taxon>
        <taxon>core chlorophytes</taxon>
        <taxon>Chlorophyceae</taxon>
        <taxon>CS clade</taxon>
        <taxon>Chlamydomonadales</taxon>
        <taxon>Chlamydomonadales incertae sedis</taxon>
        <taxon>Edaphochlamys</taxon>
    </lineage>
</organism>
<comment type="caution">
    <text evidence="2">The sequence shown here is derived from an EMBL/GenBank/DDBJ whole genome shotgun (WGS) entry which is preliminary data.</text>
</comment>
<protein>
    <submittedName>
        <fullName evidence="2">Uncharacterized protein</fullName>
    </submittedName>
</protein>
<dbReference type="EMBL" id="JAEHOE010000004">
    <property type="protein sequence ID" value="KAG2500190.1"/>
    <property type="molecule type" value="Genomic_DNA"/>
</dbReference>
<sequence>MEQPSSRHAAGRPESKEPPSDDFTDPNFEPVTGPTTPVIVNGQECFACLGCSACFEWEIKRGGEPVAWFDDGANCASAQGMMQQLIGNMRLNNRVAEGFESFECSGNKIRTCGTTSSPVTDGLLKADSLFGGDFVNFAGWVPFMTSFGASVPDLCSSPLLSAGDTITIKSDNMGCVKVDQFYTISC</sequence>
<gene>
    <name evidence="2" type="ORF">HYH03_001770</name>
</gene>
<evidence type="ECO:0000256" key="1">
    <source>
        <dbReference type="SAM" id="MobiDB-lite"/>
    </source>
</evidence>
<dbReference type="Proteomes" id="UP000612055">
    <property type="component" value="Unassembled WGS sequence"/>
</dbReference>